<proteinExistence type="predicted"/>
<protein>
    <submittedName>
        <fullName evidence="1">Uncharacterized protein</fullName>
    </submittedName>
</protein>
<dbReference type="RefSeq" id="WP_206714362.1">
    <property type="nucleotide sequence ID" value="NZ_CP071091.1"/>
</dbReference>
<dbReference type="Proteomes" id="UP000663090">
    <property type="component" value="Chromosome"/>
</dbReference>
<sequence length="135" mass="14068">MTACVSGLVVQGRSSGEVGEAFAVRVGEAARELLAEAWPDEAPYPSEPRRELYPACCSGVVDGGRLEVGEWSGVPWSNWEATGLEVDPVEALGCTPWVDTTGVAGVDDVVSLERIGGVERGCSKGLRGMVGMGLS</sequence>
<evidence type="ECO:0000313" key="2">
    <source>
        <dbReference type="Proteomes" id="UP000663090"/>
    </source>
</evidence>
<reference evidence="1 2" key="1">
    <citation type="submission" date="2021-02" db="EMBL/GenBank/DDBJ databases">
        <title>De Novo genome assembly of isolated myxobacteria.</title>
        <authorList>
            <person name="Stevens D.C."/>
        </authorList>
    </citation>
    <scope>NUCLEOTIDE SEQUENCE [LARGE SCALE GENOMIC DNA]</scope>
    <source>
        <strain evidence="1 2">SCHIC003</strain>
    </source>
</reference>
<organism evidence="1 2">
    <name type="scientific">Myxococcus landrumensis</name>
    <dbReference type="NCBI Taxonomy" id="2813577"/>
    <lineage>
        <taxon>Bacteria</taxon>
        <taxon>Pseudomonadati</taxon>
        <taxon>Myxococcota</taxon>
        <taxon>Myxococcia</taxon>
        <taxon>Myxococcales</taxon>
        <taxon>Cystobacterineae</taxon>
        <taxon>Myxococcaceae</taxon>
        <taxon>Myxococcus</taxon>
    </lineage>
</organism>
<gene>
    <name evidence="1" type="ORF">JY572_30400</name>
</gene>
<accession>A0ABX7N1Q2</accession>
<name>A0ABX7N1Q2_9BACT</name>
<dbReference type="EMBL" id="CP071091">
    <property type="protein sequence ID" value="QSQ12641.1"/>
    <property type="molecule type" value="Genomic_DNA"/>
</dbReference>
<keyword evidence="2" id="KW-1185">Reference proteome</keyword>
<evidence type="ECO:0000313" key="1">
    <source>
        <dbReference type="EMBL" id="QSQ12641.1"/>
    </source>
</evidence>